<dbReference type="AlphaFoldDB" id="A0A0V0QXN6"/>
<gene>
    <name evidence="3" type="ORF">PPERSA_11445</name>
</gene>
<feature type="region of interest" description="Disordered" evidence="2">
    <location>
        <begin position="297"/>
        <end position="346"/>
    </location>
</feature>
<keyword evidence="4" id="KW-1185">Reference proteome</keyword>
<sequence length="502" mass="59706">MIYNNNKNFILNSQQNQSLISQKRDENFSQKQNSNFSSNSNSKPLLLVMNIDLGQNESDAIEIYEDSDAEQIAIKFCLKHNLAQEAIEILRKNIEQNIEKLLNKIENENENENQQCDNQQQNWQNESNQQDIQNQIIEQSFSNQYDQLTYIGDINFYNNQQNQNNCQQEQQFSQNNYLQQQNNFYQNQNKNELQKLEKLNQEQNRLENEYKQIEKEQYSPNFNIKDEQNLKKNLNMPFQKMPQFIKKQENDQQNGNRIHRSTSQIIGNQENQKEQNVFYKQQLEMLKKNIQNINNKLEKQNGNDDQGFSPKHPQKNQQFQHIQTQGEDNDEQYRSKQSKSSIFDRLHNDAKVKQVKKEKALQEQVQNTSLSQYSTMGSKQSNLSGRRQINKNGIQQNVNIGEYLFQLGVCQEEKKKQEFAKIQEQKQNEENSKYSFQPQINDVSQQIVDFKKQYKQNSIIEDQLLHLGKIMGYKKEVLRNNKVIKERQQYTFQPQVNLVQKN</sequence>
<dbReference type="PANTHER" id="PTHR35381:SF1">
    <property type="entry name" value="EF-HAND DOMAIN-CONTAINING PROTEIN"/>
    <property type="match status" value="1"/>
</dbReference>
<proteinExistence type="predicted"/>
<dbReference type="InParanoid" id="A0A0V0QXN6"/>
<feature type="region of interest" description="Disordered" evidence="2">
    <location>
        <begin position="20"/>
        <end position="41"/>
    </location>
</feature>
<evidence type="ECO:0000313" key="4">
    <source>
        <dbReference type="Proteomes" id="UP000054937"/>
    </source>
</evidence>
<dbReference type="Proteomes" id="UP000054937">
    <property type="component" value="Unassembled WGS sequence"/>
</dbReference>
<evidence type="ECO:0000256" key="1">
    <source>
        <dbReference type="SAM" id="Coils"/>
    </source>
</evidence>
<comment type="caution">
    <text evidence="3">The sequence shown here is derived from an EMBL/GenBank/DDBJ whole genome shotgun (WGS) entry which is preliminary data.</text>
</comment>
<keyword evidence="1" id="KW-0175">Coiled coil</keyword>
<organism evidence="3 4">
    <name type="scientific">Pseudocohnilembus persalinus</name>
    <name type="common">Ciliate</name>
    <dbReference type="NCBI Taxonomy" id="266149"/>
    <lineage>
        <taxon>Eukaryota</taxon>
        <taxon>Sar</taxon>
        <taxon>Alveolata</taxon>
        <taxon>Ciliophora</taxon>
        <taxon>Intramacronucleata</taxon>
        <taxon>Oligohymenophorea</taxon>
        <taxon>Scuticociliatia</taxon>
        <taxon>Philasterida</taxon>
        <taxon>Pseudocohnilembidae</taxon>
        <taxon>Pseudocohnilembus</taxon>
    </lineage>
</organism>
<evidence type="ECO:0000256" key="2">
    <source>
        <dbReference type="SAM" id="MobiDB-lite"/>
    </source>
</evidence>
<protein>
    <submittedName>
        <fullName evidence="3">Uncharacterized protein</fullName>
    </submittedName>
</protein>
<feature type="compositionally biased region" description="Low complexity" evidence="2">
    <location>
        <begin position="29"/>
        <end position="41"/>
    </location>
</feature>
<feature type="coiled-coil region" evidence="1">
    <location>
        <begin position="182"/>
        <end position="219"/>
    </location>
</feature>
<evidence type="ECO:0000313" key="3">
    <source>
        <dbReference type="EMBL" id="KRX06800.1"/>
    </source>
</evidence>
<reference evidence="3 4" key="1">
    <citation type="journal article" date="2015" name="Sci. Rep.">
        <title>Genome of the facultative scuticociliatosis pathogen Pseudocohnilembus persalinus provides insight into its virulence through horizontal gene transfer.</title>
        <authorList>
            <person name="Xiong J."/>
            <person name="Wang G."/>
            <person name="Cheng J."/>
            <person name="Tian M."/>
            <person name="Pan X."/>
            <person name="Warren A."/>
            <person name="Jiang C."/>
            <person name="Yuan D."/>
            <person name="Miao W."/>
        </authorList>
    </citation>
    <scope>NUCLEOTIDE SEQUENCE [LARGE SCALE GENOMIC DNA]</scope>
    <source>
        <strain evidence="3">36N120E</strain>
    </source>
</reference>
<feature type="region of interest" description="Disordered" evidence="2">
    <location>
        <begin position="110"/>
        <end position="129"/>
    </location>
</feature>
<accession>A0A0V0QXN6</accession>
<name>A0A0V0QXN6_PSEPJ</name>
<feature type="compositionally biased region" description="Polar residues" evidence="2">
    <location>
        <begin position="315"/>
        <end position="326"/>
    </location>
</feature>
<feature type="compositionally biased region" description="Low complexity" evidence="2">
    <location>
        <begin position="112"/>
        <end position="129"/>
    </location>
</feature>
<dbReference type="PANTHER" id="PTHR35381">
    <property type="entry name" value="EF-HAND DOMAIN-CONTAINING PROTEIN"/>
    <property type="match status" value="1"/>
</dbReference>
<dbReference type="EMBL" id="LDAU01000091">
    <property type="protein sequence ID" value="KRX06800.1"/>
    <property type="molecule type" value="Genomic_DNA"/>
</dbReference>